<comment type="catalytic activity">
    <reaction evidence="1">
        <text>ATP + protein L-histidine = ADP + protein N-phospho-L-histidine.</text>
        <dbReference type="EC" id="2.7.13.3"/>
    </reaction>
</comment>
<evidence type="ECO:0000256" key="4">
    <source>
        <dbReference type="ARBA" id="ARBA00022679"/>
    </source>
</evidence>
<dbReference type="InterPro" id="IPR011712">
    <property type="entry name" value="Sig_transdc_His_kin_sub3_dim/P"/>
</dbReference>
<dbReference type="Pfam" id="PF07730">
    <property type="entry name" value="HisKA_3"/>
    <property type="match status" value="1"/>
</dbReference>
<dbReference type="EMBL" id="LT629792">
    <property type="protein sequence ID" value="SDU09359.1"/>
    <property type="molecule type" value="Genomic_DNA"/>
</dbReference>
<evidence type="ECO:0000256" key="7">
    <source>
        <dbReference type="ARBA" id="ARBA00022840"/>
    </source>
</evidence>
<dbReference type="InterPro" id="IPR050482">
    <property type="entry name" value="Sensor_HK_TwoCompSys"/>
</dbReference>
<feature type="transmembrane region" description="Helical" evidence="9">
    <location>
        <begin position="99"/>
        <end position="116"/>
    </location>
</feature>
<organism evidence="11 12">
    <name type="scientific">Schaalia radingae</name>
    <dbReference type="NCBI Taxonomy" id="131110"/>
    <lineage>
        <taxon>Bacteria</taxon>
        <taxon>Bacillati</taxon>
        <taxon>Actinomycetota</taxon>
        <taxon>Actinomycetes</taxon>
        <taxon>Actinomycetales</taxon>
        <taxon>Actinomycetaceae</taxon>
        <taxon>Schaalia</taxon>
    </lineage>
</organism>
<evidence type="ECO:0000256" key="1">
    <source>
        <dbReference type="ARBA" id="ARBA00000085"/>
    </source>
</evidence>
<keyword evidence="5" id="KW-0547">Nucleotide-binding</keyword>
<dbReference type="Proteomes" id="UP000198976">
    <property type="component" value="Chromosome I"/>
</dbReference>
<dbReference type="GO" id="GO:0016301">
    <property type="term" value="F:kinase activity"/>
    <property type="evidence" value="ECO:0007669"/>
    <property type="project" value="UniProtKB-KW"/>
</dbReference>
<dbReference type="PANTHER" id="PTHR24421:SF10">
    <property type="entry name" value="NITRATE_NITRITE SENSOR PROTEIN NARQ"/>
    <property type="match status" value="1"/>
</dbReference>
<feature type="transmembrane region" description="Helical" evidence="9">
    <location>
        <begin position="75"/>
        <end position="93"/>
    </location>
</feature>
<feature type="transmembrane region" description="Helical" evidence="9">
    <location>
        <begin position="26"/>
        <end position="44"/>
    </location>
</feature>
<keyword evidence="8" id="KW-0902">Two-component regulatory system</keyword>
<dbReference type="SUPFAM" id="SSF55874">
    <property type="entry name" value="ATPase domain of HSP90 chaperone/DNA topoisomerase II/histidine kinase"/>
    <property type="match status" value="1"/>
</dbReference>
<dbReference type="CDD" id="cd16917">
    <property type="entry name" value="HATPase_UhpB-NarQ-NarX-like"/>
    <property type="match status" value="1"/>
</dbReference>
<evidence type="ECO:0000313" key="11">
    <source>
        <dbReference type="EMBL" id="SDU09359.1"/>
    </source>
</evidence>
<dbReference type="Gene3D" id="1.20.5.1930">
    <property type="match status" value="1"/>
</dbReference>
<reference evidence="11 12" key="1">
    <citation type="submission" date="2016-10" db="EMBL/GenBank/DDBJ databases">
        <authorList>
            <person name="Varghese N."/>
            <person name="Submissions S."/>
        </authorList>
    </citation>
    <scope>NUCLEOTIDE SEQUENCE [LARGE SCALE GENOMIC DNA]</scope>
    <source>
        <strain evidence="11 12">DSM 9169</strain>
    </source>
</reference>
<evidence type="ECO:0000256" key="6">
    <source>
        <dbReference type="ARBA" id="ARBA00022777"/>
    </source>
</evidence>
<feature type="transmembrane region" description="Helical" evidence="9">
    <location>
        <begin position="163"/>
        <end position="185"/>
    </location>
</feature>
<feature type="domain" description="Histidine kinase/HSP90-like ATPase" evidence="10">
    <location>
        <begin position="327"/>
        <end position="429"/>
    </location>
</feature>
<evidence type="ECO:0000256" key="3">
    <source>
        <dbReference type="ARBA" id="ARBA00022553"/>
    </source>
</evidence>
<dbReference type="InterPro" id="IPR003594">
    <property type="entry name" value="HATPase_dom"/>
</dbReference>
<keyword evidence="9" id="KW-0472">Membrane</keyword>
<keyword evidence="3" id="KW-0597">Phosphoprotein</keyword>
<protein>
    <recommendedName>
        <fullName evidence="2">histidine kinase</fullName>
        <ecNumber evidence="2">2.7.13.3</ecNumber>
    </recommendedName>
</protein>
<dbReference type="EC" id="2.7.13.3" evidence="2"/>
<dbReference type="SMART" id="SM00387">
    <property type="entry name" value="HATPase_c"/>
    <property type="match status" value="1"/>
</dbReference>
<dbReference type="Gene3D" id="3.30.565.10">
    <property type="entry name" value="Histidine kinase-like ATPase, C-terminal domain"/>
    <property type="match status" value="1"/>
</dbReference>
<gene>
    <name evidence="11" type="ORF">SAMN04489714_2119</name>
</gene>
<proteinExistence type="predicted"/>
<dbReference type="InterPro" id="IPR036890">
    <property type="entry name" value="HATPase_C_sf"/>
</dbReference>
<dbReference type="RefSeq" id="WP_092648998.1">
    <property type="nucleotide sequence ID" value="NZ_LT629792.1"/>
</dbReference>
<feature type="transmembrane region" description="Helical" evidence="9">
    <location>
        <begin position="123"/>
        <end position="143"/>
    </location>
</feature>
<keyword evidence="4" id="KW-0808">Transferase</keyword>
<name>A0ABY0VCY8_9ACTO</name>
<dbReference type="PANTHER" id="PTHR24421">
    <property type="entry name" value="NITRATE/NITRITE SENSOR PROTEIN NARX-RELATED"/>
    <property type="match status" value="1"/>
</dbReference>
<sequence length="445" mass="48049">MTGPIVELNSTWVRPRPTEQGLRRDIVLACVLAAWSALTVPLYLRSGIFTEVAPMWLTLASLAITFTASALRRRIPCTVALIITAAFLVNAHFGVPEQLVTSLCLSIALYTVGAWGRQRVRALVVRLVCTAAIVIWCVVWLILASSNVELFPGISRAGVFSAYATVILITVMTNLLNLTLACAVGEASWQWARTRARLEAQGGELERERRTTATQAVVLERLAIARELHDVVAHHISVIGIHAGAARLNLTSDPSKIGPALEHIEEGTSAVVTELRRLVHTLRDPSNGEDGPTVGIAQIPSLVEEAAHIGMDVTTVVVGEPRPVPMLVDVALYRVAQEALTNVRKHAPKRSRVQVIVRFASDAVEVEVVDTSRAMIADRRGRPAHSASTSTGMGLRGMRERIGAVGGTVEAHPGQYSGFVVRAHVPLMKSTGDRDPSTVARQEMA</sequence>
<keyword evidence="7" id="KW-0067">ATP-binding</keyword>
<keyword evidence="12" id="KW-1185">Reference proteome</keyword>
<evidence type="ECO:0000256" key="8">
    <source>
        <dbReference type="ARBA" id="ARBA00023012"/>
    </source>
</evidence>
<evidence type="ECO:0000256" key="2">
    <source>
        <dbReference type="ARBA" id="ARBA00012438"/>
    </source>
</evidence>
<dbReference type="Pfam" id="PF02518">
    <property type="entry name" value="HATPase_c"/>
    <property type="match status" value="1"/>
</dbReference>
<feature type="transmembrane region" description="Helical" evidence="9">
    <location>
        <begin position="50"/>
        <end position="68"/>
    </location>
</feature>
<evidence type="ECO:0000259" key="10">
    <source>
        <dbReference type="SMART" id="SM00387"/>
    </source>
</evidence>
<evidence type="ECO:0000256" key="9">
    <source>
        <dbReference type="SAM" id="Phobius"/>
    </source>
</evidence>
<evidence type="ECO:0000256" key="5">
    <source>
        <dbReference type="ARBA" id="ARBA00022741"/>
    </source>
</evidence>
<keyword evidence="9" id="KW-1133">Transmembrane helix</keyword>
<accession>A0ABY0VCY8</accession>
<keyword evidence="9" id="KW-0812">Transmembrane</keyword>
<evidence type="ECO:0000313" key="12">
    <source>
        <dbReference type="Proteomes" id="UP000198976"/>
    </source>
</evidence>
<keyword evidence="6 11" id="KW-0418">Kinase</keyword>